<keyword evidence="2" id="KW-1185">Reference proteome</keyword>
<dbReference type="KEGG" id="cted:CTEST_05480"/>
<evidence type="ECO:0008006" key="3">
    <source>
        <dbReference type="Google" id="ProtNLM"/>
    </source>
</evidence>
<dbReference type="Proteomes" id="UP000035540">
    <property type="component" value="Chromosome"/>
</dbReference>
<gene>
    <name evidence="1" type="ORF">CTEST_05480</name>
</gene>
<dbReference type="PATRIC" id="fig|136857.5.peg.1089"/>
<organism evidence="1 2">
    <name type="scientific">Corynebacterium testudinoris</name>
    <dbReference type="NCBI Taxonomy" id="136857"/>
    <lineage>
        <taxon>Bacteria</taxon>
        <taxon>Bacillati</taxon>
        <taxon>Actinomycetota</taxon>
        <taxon>Actinomycetes</taxon>
        <taxon>Mycobacteriales</taxon>
        <taxon>Corynebacteriaceae</taxon>
        <taxon>Corynebacterium</taxon>
    </lineage>
</organism>
<dbReference type="Gene3D" id="3.20.20.210">
    <property type="match status" value="1"/>
</dbReference>
<dbReference type="OrthoDB" id="5242426at2"/>
<dbReference type="InterPro" id="IPR038071">
    <property type="entry name" value="UROD/MetE-like_sf"/>
</dbReference>
<dbReference type="STRING" id="136857.CTEST_05480"/>
<reference evidence="2" key="2">
    <citation type="submission" date="2015-05" db="EMBL/GenBank/DDBJ databases">
        <title>Complete genome sequence of Corynebacterium testudinoris DSM 44614, recovered from necrotic lesions in the mouth of a tortoise.</title>
        <authorList>
            <person name="Ruckert C."/>
            <person name="Albersmeier A."/>
            <person name="Winkler A."/>
            <person name="Tauch A."/>
        </authorList>
    </citation>
    <scope>NUCLEOTIDE SEQUENCE [LARGE SCALE GENOMIC DNA]</scope>
    <source>
        <strain evidence="2">DSM 44614</strain>
    </source>
</reference>
<proteinExistence type="predicted"/>
<dbReference type="SUPFAM" id="SSF51726">
    <property type="entry name" value="UROD/MetE-like"/>
    <property type="match status" value="1"/>
</dbReference>
<sequence>MTAYGLGVLPGTSLIDAADVIISETGQLPHIPQLPARGISSDAVGRTAALLESVSVDRGPRSWILTDRPQLLTRRVEDQLSRDLDGCEEAWGTTLETVKVQVTGPWTLAGSIELANGHRVLTDGGALRDLADALIEGIRTHMADVHRRFGAEVIVQLDEPLLPIVNVGMPGASDFHPVRPVHAKDLAELLSRVVGGVPGPVYLNQTGYAPLWSVARESGVETVQVTVDQVSGTTQLDSLGQAISSGLRVGLGITTPRATECEVMGQIARLWDELGLDPALLDTQVDIHPRGGFPTGSLLDAARAYRLAAAIRPAEALS</sequence>
<evidence type="ECO:0000313" key="1">
    <source>
        <dbReference type="EMBL" id="AKK08542.1"/>
    </source>
</evidence>
<evidence type="ECO:0000313" key="2">
    <source>
        <dbReference type="Proteomes" id="UP000035540"/>
    </source>
</evidence>
<name>A0A0G3HBI0_9CORY</name>
<accession>A0A0G3HBI0</accession>
<dbReference type="RefSeq" id="WP_047252886.1">
    <property type="nucleotide sequence ID" value="NZ_CP011545.1"/>
</dbReference>
<dbReference type="AlphaFoldDB" id="A0A0G3HBI0"/>
<reference evidence="1 2" key="1">
    <citation type="journal article" date="2015" name="Genome Announc.">
        <title>Complete Genome Sequence of the Type Strain Corynebacterium testudinoris DSM 44614, Recovered from Necrotic Lesions in the Mouth of a Tortoise.</title>
        <authorList>
            <person name="Ruckert C."/>
            <person name="Kriete M."/>
            <person name="Jaenicke S."/>
            <person name="Winkler A."/>
            <person name="Tauch A."/>
        </authorList>
    </citation>
    <scope>NUCLEOTIDE SEQUENCE [LARGE SCALE GENOMIC DNA]</scope>
    <source>
        <strain evidence="1 2">DSM 44614</strain>
    </source>
</reference>
<dbReference type="EMBL" id="CP011545">
    <property type="protein sequence ID" value="AKK08542.1"/>
    <property type="molecule type" value="Genomic_DNA"/>
</dbReference>
<protein>
    <recommendedName>
        <fullName evidence="3">Methionine synthase</fullName>
    </recommendedName>
</protein>